<gene>
    <name evidence="5" type="ORF">S7711_07037</name>
</gene>
<keyword evidence="2" id="KW-0378">Hydrolase</keyword>
<organism evidence="5 6">
    <name type="scientific">Stachybotrys chartarum (strain CBS 109288 / IBT 7711)</name>
    <name type="common">Toxic black mold</name>
    <name type="synonym">Stilbospora chartarum</name>
    <dbReference type="NCBI Taxonomy" id="1280523"/>
    <lineage>
        <taxon>Eukaryota</taxon>
        <taxon>Fungi</taxon>
        <taxon>Dikarya</taxon>
        <taxon>Ascomycota</taxon>
        <taxon>Pezizomycotina</taxon>
        <taxon>Sordariomycetes</taxon>
        <taxon>Hypocreomycetidae</taxon>
        <taxon>Hypocreales</taxon>
        <taxon>Stachybotryaceae</taxon>
        <taxon>Stachybotrys</taxon>
    </lineage>
</organism>
<accession>A0A084ASK6</accession>
<comment type="similarity">
    <text evidence="1">Belongs to the type-B carboxylesterase/lipase family.</text>
</comment>
<feature type="domain" description="Carboxylesterase type B" evidence="4">
    <location>
        <begin position="29"/>
        <end position="363"/>
    </location>
</feature>
<dbReference type="AlphaFoldDB" id="A0A084ASK6"/>
<dbReference type="HOGENOM" id="CLU_006586_15_1_1"/>
<dbReference type="Proteomes" id="UP000028045">
    <property type="component" value="Unassembled WGS sequence"/>
</dbReference>
<evidence type="ECO:0000256" key="2">
    <source>
        <dbReference type="ARBA" id="ARBA00022801"/>
    </source>
</evidence>
<protein>
    <recommendedName>
        <fullName evidence="4">Carboxylesterase type B domain-containing protein</fullName>
    </recommendedName>
</protein>
<dbReference type="InterPro" id="IPR019819">
    <property type="entry name" value="Carboxylesterase_B_CS"/>
</dbReference>
<dbReference type="InterPro" id="IPR050654">
    <property type="entry name" value="AChE-related_enzymes"/>
</dbReference>
<reference evidence="5 6" key="1">
    <citation type="journal article" date="2014" name="BMC Genomics">
        <title>Comparative genome sequencing reveals chemotype-specific gene clusters in the toxigenic black mold Stachybotrys.</title>
        <authorList>
            <person name="Semeiks J."/>
            <person name="Borek D."/>
            <person name="Otwinowski Z."/>
            <person name="Grishin N.V."/>
        </authorList>
    </citation>
    <scope>NUCLEOTIDE SEQUENCE [LARGE SCALE GENOMIC DNA]</scope>
    <source>
        <strain evidence="6">CBS 109288 / IBT 7711</strain>
    </source>
</reference>
<feature type="chain" id="PRO_5001770997" description="Carboxylesterase type B domain-containing protein" evidence="3">
    <location>
        <begin position="25"/>
        <end position="504"/>
    </location>
</feature>
<evidence type="ECO:0000259" key="4">
    <source>
        <dbReference type="Pfam" id="PF00135"/>
    </source>
</evidence>
<dbReference type="Gene3D" id="3.40.50.1820">
    <property type="entry name" value="alpha/beta hydrolase"/>
    <property type="match status" value="2"/>
</dbReference>
<dbReference type="PANTHER" id="PTHR43918:SF4">
    <property type="entry name" value="CARBOXYLIC ESTER HYDROLASE"/>
    <property type="match status" value="1"/>
</dbReference>
<dbReference type="PANTHER" id="PTHR43918">
    <property type="entry name" value="ACETYLCHOLINESTERASE"/>
    <property type="match status" value="1"/>
</dbReference>
<keyword evidence="3" id="KW-0732">Signal</keyword>
<dbReference type="InterPro" id="IPR029058">
    <property type="entry name" value="AB_hydrolase_fold"/>
</dbReference>
<dbReference type="InterPro" id="IPR002018">
    <property type="entry name" value="CarbesteraseB"/>
</dbReference>
<dbReference type="SUPFAM" id="SSF53474">
    <property type="entry name" value="alpha/beta-Hydrolases"/>
    <property type="match status" value="1"/>
</dbReference>
<proteinExistence type="inferred from homology"/>
<dbReference type="EMBL" id="KL648584">
    <property type="protein sequence ID" value="KEY68285.1"/>
    <property type="molecule type" value="Genomic_DNA"/>
</dbReference>
<evidence type="ECO:0000313" key="6">
    <source>
        <dbReference type="Proteomes" id="UP000028045"/>
    </source>
</evidence>
<feature type="domain" description="Carboxylesterase type B" evidence="4">
    <location>
        <begin position="366"/>
        <end position="481"/>
    </location>
</feature>
<keyword evidence="6" id="KW-1185">Reference proteome</keyword>
<evidence type="ECO:0000313" key="5">
    <source>
        <dbReference type="EMBL" id="KEY68285.1"/>
    </source>
</evidence>
<dbReference type="ESTHER" id="stach-a0a084ask6">
    <property type="family name" value="Fungal_carboxylesterase_lipase"/>
</dbReference>
<name>A0A084ASK6_STACB</name>
<evidence type="ECO:0000256" key="1">
    <source>
        <dbReference type="ARBA" id="ARBA00005964"/>
    </source>
</evidence>
<feature type="signal peptide" evidence="3">
    <location>
        <begin position="1"/>
        <end position="24"/>
    </location>
</feature>
<dbReference type="OrthoDB" id="408631at2759"/>
<evidence type="ECO:0000256" key="3">
    <source>
        <dbReference type="SAM" id="SignalP"/>
    </source>
</evidence>
<dbReference type="PROSITE" id="PS00941">
    <property type="entry name" value="CARBOXYLESTERASE_B_2"/>
    <property type="match status" value="1"/>
</dbReference>
<sequence length="504" mass="54384">MLAQFGSAALVAAALLGWTAQARTCDADLTVATEGGLVHGSVDAATPGVRQFLGIPYGQPPLGDLRFAPPRPAQPFGELNATAMPPSCMQFVNNVPNILNRDVLELNLGGLNDTTGPISEDCLTVSIWAPRGAATADLPVIVFFYGGAFMVGGVDVPYQIPAQWVQRSQDLVVVSFNHRDNIFGFPNAAGLPLEEQNVGLRDQRLAMEWVRDNIAAFGGDPSRIGFWGHSSGACAIAYYSFEYRDDPIANSVILHSGNEYIDILTRDPIQSNFTFVAAQVGCGDLGPEEELACMRTADPRAMAAFIGHYYDTVPVPNLSFSPIIDDVSIFQDYTALFQSGQVASLPALIGSTAQDGVSFVPYDPVSIDTALADLTTSFWFFCPCYLAARNRIAAGAGPVYRFLYSGNFTNVSPRPWMGAWHGSELPMLFGTHPLYRGDSTAFEYLTSEVMQDSWRAFVASAGRDTGVEGWDAWDEVEGGQVAEFGNEVPVRLIDSTEMEAACGF</sequence>
<dbReference type="GO" id="GO:0052689">
    <property type="term" value="F:carboxylic ester hydrolase activity"/>
    <property type="evidence" value="ECO:0007669"/>
    <property type="project" value="TreeGrafter"/>
</dbReference>
<dbReference type="Pfam" id="PF00135">
    <property type="entry name" value="COesterase"/>
    <property type="match status" value="2"/>
</dbReference>